<sequence>MTGRGGRCQRRRKTMAGGRGAQATTESKKQDSKNCPNLVPDFTEKPSSPKKIRKLHPPPIIESDFYTQALKVLSFRSPFDSEVSQAPLASISGANTLPSGVSHFLNRHSDSRKRQKKSHSGSEKKSSFSGRPRGGNIWFETEEYFRELNVEDVERLHKVSNVRYSGDEKFFFVPSLYNNDSVRTRYEVYNGMLASACQNDSSNSANGFEMDHDGKDEVEGIVKAENDSNIVDVNSVGGENTESASKEEKGDNSEKDFSSFSGIEWLLGSSSKIYLTSERPSKKRKLLGRDAGLEKLLVAHPVEGSDSLCHYCSFGDTGNQLNCLIKCSSCAMVVHQRCYGVQEDVDRSWLCAWCRWKNDVGFSSERPCLLCSKQGGALKPVQKRGFTGEIGVSECQFAHLFCCQWMSEFYLENTRTMEPIMNLDELKDTRRKLICYLCKVKCGACVRCSNGACRTSFHPICAREARHRMEIWGKLGFDEVELRAFCSKHSEVQNDSGAQQTVSLAVDSVCNVNMHQQIASIANEPHKLKISQSNGDKLADHIRTSDADLSKLDGNILLEELLDNRSNAKSQPESGDAPIDNDPLARNNNGDVNACDSLNFIRILKKLTDLGKVDVRSVASEIGVSPDLLSKIFIDNHMVPELQCRVMKWLRNHAYISSFQKSLKVKMRSGVARKNEANVTDGAGAVSVEESDISGVVPVKSVPPRRRTKSNIRIWNDEKLSFSKEKINDNGIIMTGLENGLLDGEDSTGPRGESVLDGTEKITVNPEQHQDNPANGSLKNEDEPSKSLTQSLIDDCHVGGASVTGQNILANSDMENDRSLLPLNWEAMSNSYIHPFIYSKLMQIRNGVLSQTACHESDCLGEREVPQLEASSSSGLCCNNHNPHSTCGDQPIKCDGVNLDQLVKARNLGLLKLSPEDEVEGELIYHQHRLLCNAVSRNHFSDDLIRKVVRSLPQEIDAAGKQKWDDVCVSQYHYELREAKKLGRKERRHKEAQAVLAAATAAAAASSRLSSIRKDALEEPAHQQDLLKMSASDGRSMLYSQLNPRVKEIFSRSAVARPSSDTNSDIFRLAPDFSKEHPRTCDICGRSETFLNSILVCSKCKVAVHLDCYCSNKSSTGPWHCELCENLFSSRSSGPPTTNSWEKPYSVAECGLCGGTAGAFRKSVDGQWIHAFCAEWVLDSTFRRGQVNPIEGMETVCKGSERCVVCLQKHGVCLKCSYGHCQSTFHPTCARSAGFYMNVKTDGGKLQHKAYCEKHSMEQRLKADIQRYGVEEFKGLKQVRVELERLRLLCERIVKREKLKRELALCSHGILGSSRGSVLSALARHPFYQPDVSSESATTSIKGYTTDDYKPGSEIVQIADDVTVDSTTTGKRRVKLPMSMDNDRKTDDSSTSQNLSTPKSIERISFSGKQIPQRLSVASRNVSDDAEKRSKYRKHTETLAKELVMTSDQASMKNQRLPKGFVYVPIRSLPKDKETTPDSSSQEPAEQNG</sequence>
<feature type="domain" description="PHD-type" evidence="7">
    <location>
        <begin position="365"/>
        <end position="490"/>
    </location>
</feature>
<keyword evidence="2 4" id="KW-0863">Zinc-finger</keyword>
<evidence type="ECO:0000313" key="9">
    <source>
        <dbReference type="Proteomes" id="UP000834106"/>
    </source>
</evidence>
<dbReference type="InterPro" id="IPR050701">
    <property type="entry name" value="Histone_Mod_Regulator"/>
</dbReference>
<dbReference type="Proteomes" id="UP000834106">
    <property type="component" value="Chromosome 15"/>
</dbReference>
<dbReference type="SUPFAM" id="SSF57903">
    <property type="entry name" value="FYVE/PHD zinc finger"/>
    <property type="match status" value="2"/>
</dbReference>
<feature type="region of interest" description="Disordered" evidence="5">
    <location>
        <begin position="1369"/>
        <end position="1434"/>
    </location>
</feature>
<dbReference type="PROSITE" id="PS01359">
    <property type="entry name" value="ZF_PHD_1"/>
    <property type="match status" value="2"/>
</dbReference>
<keyword evidence="1" id="KW-0479">Metal-binding</keyword>
<evidence type="ECO:0000259" key="6">
    <source>
        <dbReference type="PROSITE" id="PS50016"/>
    </source>
</evidence>
<dbReference type="InterPro" id="IPR011011">
    <property type="entry name" value="Znf_FYVE_PHD"/>
</dbReference>
<dbReference type="EMBL" id="OU503050">
    <property type="protein sequence ID" value="CAI9778121.1"/>
    <property type="molecule type" value="Genomic_DNA"/>
</dbReference>
<dbReference type="InterPro" id="IPR019787">
    <property type="entry name" value="Znf_PHD-finger"/>
</dbReference>
<dbReference type="PROSITE" id="PS50016">
    <property type="entry name" value="ZF_PHD_2"/>
    <property type="match status" value="2"/>
</dbReference>
<dbReference type="PROSITE" id="PS51805">
    <property type="entry name" value="EPHD"/>
    <property type="match status" value="2"/>
</dbReference>
<feature type="compositionally biased region" description="Basic residues" evidence="5">
    <location>
        <begin position="110"/>
        <end position="119"/>
    </location>
</feature>
<reference evidence="8" key="1">
    <citation type="submission" date="2023-05" db="EMBL/GenBank/DDBJ databases">
        <authorList>
            <person name="Huff M."/>
        </authorList>
    </citation>
    <scope>NUCLEOTIDE SEQUENCE</scope>
</reference>
<dbReference type="InterPro" id="IPR001965">
    <property type="entry name" value="Znf_PHD"/>
</dbReference>
<evidence type="ECO:0000256" key="4">
    <source>
        <dbReference type="PROSITE-ProRule" id="PRU00146"/>
    </source>
</evidence>
<dbReference type="Pfam" id="PF13832">
    <property type="entry name" value="zf-HC5HC2H_2"/>
    <property type="match status" value="1"/>
</dbReference>
<dbReference type="InterPro" id="IPR034732">
    <property type="entry name" value="EPHD"/>
</dbReference>
<organism evidence="8 9">
    <name type="scientific">Fraxinus pennsylvanica</name>
    <dbReference type="NCBI Taxonomy" id="56036"/>
    <lineage>
        <taxon>Eukaryota</taxon>
        <taxon>Viridiplantae</taxon>
        <taxon>Streptophyta</taxon>
        <taxon>Embryophyta</taxon>
        <taxon>Tracheophyta</taxon>
        <taxon>Spermatophyta</taxon>
        <taxon>Magnoliopsida</taxon>
        <taxon>eudicotyledons</taxon>
        <taxon>Gunneridae</taxon>
        <taxon>Pentapetalae</taxon>
        <taxon>asterids</taxon>
        <taxon>lamiids</taxon>
        <taxon>Lamiales</taxon>
        <taxon>Oleaceae</taxon>
        <taxon>Oleeae</taxon>
        <taxon>Fraxinus</taxon>
    </lineage>
</organism>
<dbReference type="CDD" id="cd15571">
    <property type="entry name" value="ePHD"/>
    <property type="match status" value="1"/>
</dbReference>
<dbReference type="InterPro" id="IPR019786">
    <property type="entry name" value="Zinc_finger_PHD-type_CS"/>
</dbReference>
<feature type="compositionally biased region" description="Basic and acidic residues" evidence="5">
    <location>
        <begin position="244"/>
        <end position="256"/>
    </location>
</feature>
<feature type="compositionally biased region" description="Polar residues" evidence="5">
    <location>
        <begin position="232"/>
        <end position="243"/>
    </location>
</feature>
<feature type="region of interest" description="Disordered" evidence="5">
    <location>
        <begin position="232"/>
        <end position="256"/>
    </location>
</feature>
<gene>
    <name evidence="8" type="ORF">FPE_LOCUS25551</name>
</gene>
<evidence type="ECO:0000256" key="3">
    <source>
        <dbReference type="ARBA" id="ARBA00022833"/>
    </source>
</evidence>
<dbReference type="PANTHER" id="PTHR13793">
    <property type="entry name" value="PHD FINGER PROTEINS"/>
    <property type="match status" value="1"/>
</dbReference>
<feature type="compositionally biased region" description="Polar residues" evidence="5">
    <location>
        <begin position="1389"/>
        <end position="1399"/>
    </location>
</feature>
<feature type="compositionally biased region" description="Polar residues" evidence="5">
    <location>
        <begin position="1477"/>
        <end position="1489"/>
    </location>
</feature>
<dbReference type="Pfam" id="PF13831">
    <property type="entry name" value="PHD_2"/>
    <property type="match status" value="2"/>
</dbReference>
<dbReference type="GO" id="GO:0008270">
    <property type="term" value="F:zinc ion binding"/>
    <property type="evidence" value="ECO:0007669"/>
    <property type="project" value="UniProtKB-KW"/>
</dbReference>
<feature type="domain" description="PHD-type" evidence="6">
    <location>
        <begin position="1078"/>
        <end position="1127"/>
    </location>
</feature>
<feature type="compositionally biased region" description="Polar residues" evidence="5">
    <location>
        <begin position="765"/>
        <end position="778"/>
    </location>
</feature>
<feature type="domain" description="PHD-type" evidence="7">
    <location>
        <begin position="1147"/>
        <end position="1256"/>
    </location>
</feature>
<feature type="region of interest" description="Disordered" evidence="5">
    <location>
        <begin position="563"/>
        <end position="585"/>
    </location>
</feature>
<protein>
    <recommendedName>
        <fullName evidence="10">PHD finger family protein</fullName>
    </recommendedName>
</protein>
<evidence type="ECO:0000259" key="7">
    <source>
        <dbReference type="PROSITE" id="PS51805"/>
    </source>
</evidence>
<dbReference type="GO" id="GO:0006357">
    <property type="term" value="P:regulation of transcription by RNA polymerase II"/>
    <property type="evidence" value="ECO:0007669"/>
    <property type="project" value="TreeGrafter"/>
</dbReference>
<evidence type="ECO:0000256" key="5">
    <source>
        <dbReference type="SAM" id="MobiDB-lite"/>
    </source>
</evidence>
<dbReference type="SMART" id="SM00249">
    <property type="entry name" value="PHD"/>
    <property type="match status" value="4"/>
</dbReference>
<proteinExistence type="predicted"/>
<dbReference type="InterPro" id="IPR013083">
    <property type="entry name" value="Znf_RING/FYVE/PHD"/>
</dbReference>
<feature type="domain" description="PHD-type" evidence="6">
    <location>
        <begin position="306"/>
        <end position="357"/>
    </location>
</feature>
<dbReference type="GO" id="GO:0005634">
    <property type="term" value="C:nucleus"/>
    <property type="evidence" value="ECO:0007669"/>
    <property type="project" value="UniProtKB-ARBA"/>
</dbReference>
<keyword evidence="3" id="KW-0862">Zinc</keyword>
<evidence type="ECO:0008006" key="10">
    <source>
        <dbReference type="Google" id="ProtNLM"/>
    </source>
</evidence>
<feature type="compositionally biased region" description="Basic and acidic residues" evidence="5">
    <location>
        <begin position="1422"/>
        <end position="1434"/>
    </location>
</feature>
<name>A0AAD2E7Z3_9LAMI</name>
<evidence type="ECO:0000313" key="8">
    <source>
        <dbReference type="EMBL" id="CAI9778121.1"/>
    </source>
</evidence>
<dbReference type="Gene3D" id="3.30.40.10">
    <property type="entry name" value="Zinc/RING finger domain, C3HC4 (zinc finger)"/>
    <property type="match status" value="4"/>
</dbReference>
<feature type="compositionally biased region" description="Polar residues" evidence="5">
    <location>
        <begin position="564"/>
        <end position="573"/>
    </location>
</feature>
<feature type="region of interest" description="Disordered" evidence="5">
    <location>
        <begin position="1"/>
        <end position="59"/>
    </location>
</feature>
<evidence type="ECO:0000256" key="2">
    <source>
        <dbReference type="ARBA" id="ARBA00022771"/>
    </source>
</evidence>
<feature type="region of interest" description="Disordered" evidence="5">
    <location>
        <begin position="1467"/>
        <end position="1489"/>
    </location>
</feature>
<keyword evidence="9" id="KW-1185">Reference proteome</keyword>
<feature type="region of interest" description="Disordered" evidence="5">
    <location>
        <begin position="763"/>
        <end position="788"/>
    </location>
</feature>
<accession>A0AAD2E7Z3</accession>
<feature type="region of interest" description="Disordered" evidence="5">
    <location>
        <begin position="100"/>
        <end position="132"/>
    </location>
</feature>
<dbReference type="PANTHER" id="PTHR13793:SF107">
    <property type="entry name" value="BROMODOMAIN-CONTAINING PROTEIN HOMOLOG"/>
    <property type="match status" value="1"/>
</dbReference>
<dbReference type="CDD" id="cd15489">
    <property type="entry name" value="PHD_SF"/>
    <property type="match status" value="1"/>
</dbReference>
<evidence type="ECO:0000256" key="1">
    <source>
        <dbReference type="ARBA" id="ARBA00022723"/>
    </source>
</evidence>
<dbReference type="Pfam" id="PF13771">
    <property type="entry name" value="zf-HC5HC2H"/>
    <property type="match status" value="1"/>
</dbReference>